<dbReference type="GO" id="GO:0046983">
    <property type="term" value="F:protein dimerization activity"/>
    <property type="evidence" value="ECO:0007669"/>
    <property type="project" value="InterPro"/>
</dbReference>
<feature type="transmembrane region" description="Helical" evidence="9">
    <location>
        <begin position="104"/>
        <end position="133"/>
    </location>
</feature>
<keyword evidence="3" id="KW-0597">Phosphoprotein</keyword>
<evidence type="ECO:0000256" key="1">
    <source>
        <dbReference type="ARBA" id="ARBA00000085"/>
    </source>
</evidence>
<proteinExistence type="predicted"/>
<evidence type="ECO:0000256" key="5">
    <source>
        <dbReference type="ARBA" id="ARBA00022741"/>
    </source>
</evidence>
<dbReference type="InterPro" id="IPR036890">
    <property type="entry name" value="HATPase_C_sf"/>
</dbReference>
<keyword evidence="4" id="KW-0808">Transferase</keyword>
<dbReference type="RefSeq" id="WP_091321126.1">
    <property type="nucleotide sequence ID" value="NZ_FMIB01000002.1"/>
</dbReference>
<evidence type="ECO:0000256" key="3">
    <source>
        <dbReference type="ARBA" id="ARBA00022553"/>
    </source>
</evidence>
<keyword evidence="7" id="KW-0067">ATP-binding</keyword>
<name>A0A1C6W017_9ACTN</name>
<dbReference type="GO" id="GO:0016020">
    <property type="term" value="C:membrane"/>
    <property type="evidence" value="ECO:0007669"/>
    <property type="project" value="InterPro"/>
</dbReference>
<dbReference type="InterPro" id="IPR025828">
    <property type="entry name" value="Put_sensor_dom"/>
</dbReference>
<dbReference type="Gene3D" id="1.20.5.1930">
    <property type="match status" value="1"/>
</dbReference>
<dbReference type="SUPFAM" id="SSF55874">
    <property type="entry name" value="ATPase domain of HSP90 chaperone/DNA topoisomerase II/histidine kinase"/>
    <property type="match status" value="1"/>
</dbReference>
<dbReference type="GeneID" id="43282728"/>
<dbReference type="GO" id="GO:0000155">
    <property type="term" value="F:phosphorelay sensor kinase activity"/>
    <property type="evidence" value="ECO:0007669"/>
    <property type="project" value="InterPro"/>
</dbReference>
<keyword evidence="9" id="KW-1133">Transmembrane helix</keyword>
<keyword evidence="5" id="KW-0547">Nucleotide-binding</keyword>
<evidence type="ECO:0000256" key="6">
    <source>
        <dbReference type="ARBA" id="ARBA00022777"/>
    </source>
</evidence>
<reference evidence="13" key="1">
    <citation type="submission" date="2016-06" db="EMBL/GenBank/DDBJ databases">
        <authorList>
            <person name="Varghese N."/>
            <person name="Submissions Spin"/>
        </authorList>
    </citation>
    <scope>NUCLEOTIDE SEQUENCE [LARGE SCALE GENOMIC DNA]</scope>
    <source>
        <strain evidence="13">DSM 44151</strain>
    </source>
</reference>
<feature type="transmembrane region" description="Helical" evidence="9">
    <location>
        <begin position="35"/>
        <end position="68"/>
    </location>
</feature>
<dbReference type="EMBL" id="FMIB01000002">
    <property type="protein sequence ID" value="SCL71923.1"/>
    <property type="molecule type" value="Genomic_DNA"/>
</dbReference>
<evidence type="ECO:0000256" key="7">
    <source>
        <dbReference type="ARBA" id="ARBA00022840"/>
    </source>
</evidence>
<keyword evidence="6 12" id="KW-0418">Kinase</keyword>
<dbReference type="Pfam" id="PF07730">
    <property type="entry name" value="HisKA_3"/>
    <property type="match status" value="1"/>
</dbReference>
<keyword evidence="9" id="KW-0472">Membrane</keyword>
<accession>A0A1C6W017</accession>
<evidence type="ECO:0000259" key="10">
    <source>
        <dbReference type="Pfam" id="PF07730"/>
    </source>
</evidence>
<keyword evidence="8" id="KW-0902">Two-component regulatory system</keyword>
<organism evidence="12 13">
    <name type="scientific">Micromonospora chersina</name>
    <dbReference type="NCBI Taxonomy" id="47854"/>
    <lineage>
        <taxon>Bacteria</taxon>
        <taxon>Bacillati</taxon>
        <taxon>Actinomycetota</taxon>
        <taxon>Actinomycetes</taxon>
        <taxon>Micromonosporales</taxon>
        <taxon>Micromonosporaceae</taxon>
        <taxon>Micromonospora</taxon>
    </lineage>
</organism>
<dbReference type="STRING" id="47854.GA0070603_6124"/>
<dbReference type="InterPro" id="IPR011712">
    <property type="entry name" value="Sig_transdc_His_kin_sub3_dim/P"/>
</dbReference>
<dbReference type="EC" id="2.7.13.3" evidence="2"/>
<dbReference type="PANTHER" id="PTHR24421">
    <property type="entry name" value="NITRATE/NITRITE SENSOR PROTEIN NARX-RELATED"/>
    <property type="match status" value="1"/>
</dbReference>
<dbReference type="Gene3D" id="3.30.565.10">
    <property type="entry name" value="Histidine kinase-like ATPase, C-terminal domain"/>
    <property type="match status" value="1"/>
</dbReference>
<dbReference type="InterPro" id="IPR050482">
    <property type="entry name" value="Sensor_HK_TwoCompSys"/>
</dbReference>
<feature type="domain" description="Signal transduction histidine kinase subgroup 3 dimerisation and phosphoacceptor" evidence="10">
    <location>
        <begin position="214"/>
        <end position="279"/>
    </location>
</feature>
<evidence type="ECO:0000313" key="12">
    <source>
        <dbReference type="EMBL" id="SCL71923.1"/>
    </source>
</evidence>
<dbReference type="OrthoDB" id="4198152at2"/>
<dbReference type="Proteomes" id="UP000198605">
    <property type="component" value="Unassembled WGS sequence"/>
</dbReference>
<feature type="domain" description="Putative sensor" evidence="11">
    <location>
        <begin position="30"/>
        <end position="186"/>
    </location>
</feature>
<gene>
    <name evidence="12" type="ORF">GA0070603_6124</name>
</gene>
<sequence>MSSYPDAWSAVRARPDRFLVSPWPWWSLGYLASTVPLGIAVLVGLVTLVGLGLLTVVILVGLVILAGVPRLAGAVASMERFRLRLVLPVPVGGSAGRWPEIGHAVLLATVLWVVDAVALLLVPVPAVLLLAPWLVGYEPVEVTGWRIETRAEAWFAVPAGVVVLVALAYVMTWLACGQAALVRTLLAAPDAQLTAAVADLRRSRRGLVDAFEVERRRIERDLHDGVQQRLVALAMTLGSAELEVSDGRSLVLLREAQRQAEAALGELRATIRGIHPQVLSDHGLAPAVHEIADASPVPVAVDLQVPRLPGPVETAAYFFVSEALTNIARHAGARSATVHGWIHRGDLIVTVVDDGVGGADPARGTGLAGLAARLAALDGQVTVASPAGGPTEVRMQCPTSQPA</sequence>
<evidence type="ECO:0000256" key="8">
    <source>
        <dbReference type="ARBA" id="ARBA00023012"/>
    </source>
</evidence>
<evidence type="ECO:0000256" key="2">
    <source>
        <dbReference type="ARBA" id="ARBA00012438"/>
    </source>
</evidence>
<dbReference type="GO" id="GO:0005524">
    <property type="term" value="F:ATP binding"/>
    <property type="evidence" value="ECO:0007669"/>
    <property type="project" value="UniProtKB-KW"/>
</dbReference>
<evidence type="ECO:0000259" key="11">
    <source>
        <dbReference type="Pfam" id="PF13796"/>
    </source>
</evidence>
<keyword evidence="13" id="KW-1185">Reference proteome</keyword>
<dbReference type="Pfam" id="PF13796">
    <property type="entry name" value="Sensor"/>
    <property type="match status" value="1"/>
</dbReference>
<comment type="catalytic activity">
    <reaction evidence="1">
        <text>ATP + protein L-histidine = ADP + protein N-phospho-L-histidine.</text>
        <dbReference type="EC" id="2.7.13.3"/>
    </reaction>
</comment>
<evidence type="ECO:0000256" key="4">
    <source>
        <dbReference type="ARBA" id="ARBA00022679"/>
    </source>
</evidence>
<feature type="transmembrane region" description="Helical" evidence="9">
    <location>
        <begin position="153"/>
        <end position="176"/>
    </location>
</feature>
<evidence type="ECO:0000313" key="13">
    <source>
        <dbReference type="Proteomes" id="UP000198605"/>
    </source>
</evidence>
<evidence type="ECO:0000256" key="9">
    <source>
        <dbReference type="SAM" id="Phobius"/>
    </source>
</evidence>
<keyword evidence="9" id="KW-0812">Transmembrane</keyword>
<dbReference type="AlphaFoldDB" id="A0A1C6W017"/>
<dbReference type="PANTHER" id="PTHR24421:SF10">
    <property type="entry name" value="NITRATE_NITRITE SENSOR PROTEIN NARQ"/>
    <property type="match status" value="1"/>
</dbReference>
<protein>
    <recommendedName>
        <fullName evidence="2">histidine kinase</fullName>
        <ecNumber evidence="2">2.7.13.3</ecNumber>
    </recommendedName>
</protein>